<dbReference type="InterPro" id="IPR036869">
    <property type="entry name" value="J_dom_sf"/>
</dbReference>
<proteinExistence type="predicted"/>
<organism evidence="3 4">
    <name type="scientific">Marinobacter albus</name>
    <dbReference type="NCBI Taxonomy" id="3030833"/>
    <lineage>
        <taxon>Bacteria</taxon>
        <taxon>Pseudomonadati</taxon>
        <taxon>Pseudomonadota</taxon>
        <taxon>Gammaproteobacteria</taxon>
        <taxon>Pseudomonadales</taxon>
        <taxon>Marinobacteraceae</taxon>
        <taxon>Marinobacter</taxon>
    </lineage>
</organism>
<dbReference type="RefSeq" id="WP_219867083.1">
    <property type="nucleotide sequence ID" value="NZ_JASSQD010000001.1"/>
</dbReference>
<dbReference type="EMBL" id="JASSQD010000001">
    <property type="protein sequence ID" value="MDK9556393.1"/>
    <property type="molecule type" value="Genomic_DNA"/>
</dbReference>
<feature type="domain" description="J" evidence="2">
    <location>
        <begin position="186"/>
        <end position="253"/>
    </location>
</feature>
<dbReference type="PROSITE" id="PS50076">
    <property type="entry name" value="DNAJ_2"/>
    <property type="match status" value="1"/>
</dbReference>
<evidence type="ECO:0000259" key="2">
    <source>
        <dbReference type="PROSITE" id="PS50076"/>
    </source>
</evidence>
<evidence type="ECO:0000256" key="1">
    <source>
        <dbReference type="ARBA" id="ARBA00023186"/>
    </source>
</evidence>
<name>A0ABT7H7Q9_9GAMM</name>
<dbReference type="SUPFAM" id="SSF46565">
    <property type="entry name" value="Chaperone J-domain"/>
    <property type="match status" value="1"/>
</dbReference>
<keyword evidence="4" id="KW-1185">Reference proteome</keyword>
<protein>
    <submittedName>
        <fullName evidence="3">Molecular chaperone DjlA</fullName>
    </submittedName>
</protein>
<dbReference type="InterPro" id="IPR001623">
    <property type="entry name" value="DnaJ_domain"/>
</dbReference>
<dbReference type="CDD" id="cd06257">
    <property type="entry name" value="DnaJ"/>
    <property type="match status" value="1"/>
</dbReference>
<keyword evidence="1" id="KW-0143">Chaperone</keyword>
<dbReference type="Proteomes" id="UP001223547">
    <property type="component" value="Unassembled WGS sequence"/>
</dbReference>
<dbReference type="Gene3D" id="1.10.287.110">
    <property type="entry name" value="DnaJ domain"/>
    <property type="match status" value="1"/>
</dbReference>
<reference evidence="3 4" key="1">
    <citation type="submission" date="2023-05" db="EMBL/GenBank/DDBJ databases">
        <title>Marinobacter albus sp. nov., a marine bacterium isolated from sand in a coastal intertidal zone of huludao.</title>
        <authorList>
            <person name="Deng T."/>
        </authorList>
    </citation>
    <scope>NUCLEOTIDE SEQUENCE [LARGE SCALE GENOMIC DNA]</scope>
    <source>
        <strain evidence="3 4">M216</strain>
    </source>
</reference>
<accession>A0ABT7H7Q9</accession>
<evidence type="ECO:0000313" key="4">
    <source>
        <dbReference type="Proteomes" id="UP001223547"/>
    </source>
</evidence>
<gene>
    <name evidence="3" type="ORF">QQF73_02055</name>
</gene>
<dbReference type="Gene3D" id="1.10.3680.10">
    <property type="entry name" value="TerB-like"/>
    <property type="match status" value="1"/>
</dbReference>
<dbReference type="SMART" id="SM00271">
    <property type="entry name" value="DnaJ"/>
    <property type="match status" value="1"/>
</dbReference>
<sequence>MAESTRQPALPSRVEAEFASLLHELSACGHQTATLLDRAQLPNWCRAPLFFFLGYIAKAEGRVSEADIRYAEALIKALKLSQRQRRRAINWFQQGKSAEQLPSLKGLSLRLTHRIWPGPALTVAICLCHATQLKGRPTKPRRYRCEDAIDQIGLPVIISDDIFDSYASKVWIRHAENLARPVSYEQACELLGVTRRDSLDIIKRAYKKRVSGCHPDKLAQQQVSTEEEALAKERLLSYQQAWELVKRRHRPPR</sequence>
<dbReference type="InterPro" id="IPR029024">
    <property type="entry name" value="TerB-like"/>
</dbReference>
<comment type="caution">
    <text evidence="3">The sequence shown here is derived from an EMBL/GenBank/DDBJ whole genome shotgun (WGS) entry which is preliminary data.</text>
</comment>
<evidence type="ECO:0000313" key="3">
    <source>
        <dbReference type="EMBL" id="MDK9556393.1"/>
    </source>
</evidence>